<dbReference type="InterPro" id="IPR036249">
    <property type="entry name" value="Thioredoxin-like_sf"/>
</dbReference>
<dbReference type="Gene3D" id="3.40.30.10">
    <property type="entry name" value="Glutaredoxin"/>
    <property type="match status" value="1"/>
</dbReference>
<protein>
    <submittedName>
        <fullName evidence="2">Alkyl hydroperoxide reductase</fullName>
    </submittedName>
</protein>
<comment type="caution">
    <text evidence="2">The sequence shown here is derived from an EMBL/GenBank/DDBJ whole genome shotgun (WGS) entry which is preliminary data.</text>
</comment>
<proteinExistence type="predicted"/>
<sequence length="163" mass="17981">MNFDSLRTEFPNVAAGPKTVSVADLGAESMFVVLLLMQSPGSGTCRQQAREIAAEYDEFQRRNATVAAIVPGTTPKVRAWRRLVDPPFPVLADREAALAEEFHQRTQYGRLGQFVSSIGRVPMTVILGYRDGEPSVEYTHEGATSFDRPSVHELLTVIDDRSA</sequence>
<dbReference type="Pfam" id="PF00578">
    <property type="entry name" value="AhpC-TSA"/>
    <property type="match status" value="1"/>
</dbReference>
<dbReference type="InterPro" id="IPR000866">
    <property type="entry name" value="AhpC/TSA"/>
</dbReference>
<accession>A0A8J8TSY3</accession>
<dbReference type="OrthoDB" id="146452at2157"/>
<feature type="domain" description="Alkyl hydroperoxide reductase subunit C/ Thiol specific antioxidant" evidence="1">
    <location>
        <begin position="17"/>
        <end position="105"/>
    </location>
</feature>
<evidence type="ECO:0000313" key="2">
    <source>
        <dbReference type="EMBL" id="TYL39264.1"/>
    </source>
</evidence>
<dbReference type="EMBL" id="PHNJ01000003">
    <property type="protein sequence ID" value="TYL39264.1"/>
    <property type="molecule type" value="Genomic_DNA"/>
</dbReference>
<gene>
    <name evidence="2" type="ORF">CV102_08255</name>
</gene>
<organism evidence="2 3">
    <name type="scientific">Natronococcus pandeyae</name>
    <dbReference type="NCBI Taxonomy" id="2055836"/>
    <lineage>
        <taxon>Archaea</taxon>
        <taxon>Methanobacteriati</taxon>
        <taxon>Methanobacteriota</taxon>
        <taxon>Stenosarchaea group</taxon>
        <taxon>Halobacteria</taxon>
        <taxon>Halobacteriales</taxon>
        <taxon>Natrialbaceae</taxon>
        <taxon>Natronococcus</taxon>
    </lineage>
</organism>
<dbReference type="GO" id="GO:0016209">
    <property type="term" value="F:antioxidant activity"/>
    <property type="evidence" value="ECO:0007669"/>
    <property type="project" value="InterPro"/>
</dbReference>
<dbReference type="SUPFAM" id="SSF52833">
    <property type="entry name" value="Thioredoxin-like"/>
    <property type="match status" value="1"/>
</dbReference>
<dbReference type="GO" id="GO:0016491">
    <property type="term" value="F:oxidoreductase activity"/>
    <property type="evidence" value="ECO:0007669"/>
    <property type="project" value="InterPro"/>
</dbReference>
<dbReference type="Proteomes" id="UP000766904">
    <property type="component" value="Unassembled WGS sequence"/>
</dbReference>
<dbReference type="AlphaFoldDB" id="A0A8J8TSY3"/>
<dbReference type="RefSeq" id="WP_148857408.1">
    <property type="nucleotide sequence ID" value="NZ_PHNJ01000003.1"/>
</dbReference>
<keyword evidence="3" id="KW-1185">Reference proteome</keyword>
<reference evidence="2" key="1">
    <citation type="submission" date="2017-11" db="EMBL/GenBank/DDBJ databases">
        <authorList>
            <person name="Kajale S.C."/>
            <person name="Sharma A."/>
        </authorList>
    </citation>
    <scope>NUCLEOTIDE SEQUENCE</scope>
    <source>
        <strain evidence="2">LS1_42</strain>
    </source>
</reference>
<evidence type="ECO:0000259" key="1">
    <source>
        <dbReference type="Pfam" id="PF00578"/>
    </source>
</evidence>
<evidence type="ECO:0000313" key="3">
    <source>
        <dbReference type="Proteomes" id="UP000766904"/>
    </source>
</evidence>
<name>A0A8J8TSY3_9EURY</name>